<evidence type="ECO:0000313" key="3">
    <source>
        <dbReference type="Proteomes" id="UP000799421"/>
    </source>
</evidence>
<feature type="compositionally biased region" description="Polar residues" evidence="1">
    <location>
        <begin position="508"/>
        <end position="518"/>
    </location>
</feature>
<dbReference type="SUPFAM" id="SSF52047">
    <property type="entry name" value="RNI-like"/>
    <property type="match status" value="1"/>
</dbReference>
<gene>
    <name evidence="2" type="ORF">K470DRAFT_219680</name>
</gene>
<organism evidence="2 3">
    <name type="scientific">Piedraia hortae CBS 480.64</name>
    <dbReference type="NCBI Taxonomy" id="1314780"/>
    <lineage>
        <taxon>Eukaryota</taxon>
        <taxon>Fungi</taxon>
        <taxon>Dikarya</taxon>
        <taxon>Ascomycota</taxon>
        <taxon>Pezizomycotina</taxon>
        <taxon>Dothideomycetes</taxon>
        <taxon>Dothideomycetidae</taxon>
        <taxon>Capnodiales</taxon>
        <taxon>Piedraiaceae</taxon>
        <taxon>Piedraia</taxon>
    </lineage>
</organism>
<evidence type="ECO:0000313" key="2">
    <source>
        <dbReference type="EMBL" id="KAF2859213.1"/>
    </source>
</evidence>
<dbReference type="Proteomes" id="UP000799421">
    <property type="component" value="Unassembled WGS sequence"/>
</dbReference>
<proteinExistence type="predicted"/>
<evidence type="ECO:0008006" key="4">
    <source>
        <dbReference type="Google" id="ProtNLM"/>
    </source>
</evidence>
<feature type="compositionally biased region" description="Acidic residues" evidence="1">
    <location>
        <begin position="603"/>
        <end position="629"/>
    </location>
</feature>
<evidence type="ECO:0000256" key="1">
    <source>
        <dbReference type="SAM" id="MobiDB-lite"/>
    </source>
</evidence>
<dbReference type="AlphaFoldDB" id="A0A6A7BVP6"/>
<feature type="region of interest" description="Disordered" evidence="1">
    <location>
        <begin position="1"/>
        <end position="76"/>
    </location>
</feature>
<dbReference type="InterPro" id="IPR032675">
    <property type="entry name" value="LRR_dom_sf"/>
</dbReference>
<feature type="compositionally biased region" description="Basic residues" evidence="1">
    <location>
        <begin position="539"/>
        <end position="551"/>
    </location>
</feature>
<feature type="compositionally biased region" description="Acidic residues" evidence="1">
    <location>
        <begin position="22"/>
        <end position="34"/>
    </location>
</feature>
<feature type="compositionally biased region" description="Basic residues" evidence="1">
    <location>
        <begin position="1"/>
        <end position="14"/>
    </location>
</feature>
<name>A0A6A7BVP6_9PEZI</name>
<accession>A0A6A7BVP6</accession>
<protein>
    <recommendedName>
        <fullName evidence="4">RNI-like protein</fullName>
    </recommendedName>
</protein>
<reference evidence="2" key="1">
    <citation type="journal article" date="2020" name="Stud. Mycol.">
        <title>101 Dothideomycetes genomes: a test case for predicting lifestyles and emergence of pathogens.</title>
        <authorList>
            <person name="Haridas S."/>
            <person name="Albert R."/>
            <person name="Binder M."/>
            <person name="Bloem J."/>
            <person name="Labutti K."/>
            <person name="Salamov A."/>
            <person name="Andreopoulos B."/>
            <person name="Baker S."/>
            <person name="Barry K."/>
            <person name="Bills G."/>
            <person name="Bluhm B."/>
            <person name="Cannon C."/>
            <person name="Castanera R."/>
            <person name="Culley D."/>
            <person name="Daum C."/>
            <person name="Ezra D."/>
            <person name="Gonzalez J."/>
            <person name="Henrissat B."/>
            <person name="Kuo A."/>
            <person name="Liang C."/>
            <person name="Lipzen A."/>
            <person name="Lutzoni F."/>
            <person name="Magnuson J."/>
            <person name="Mondo S."/>
            <person name="Nolan M."/>
            <person name="Ohm R."/>
            <person name="Pangilinan J."/>
            <person name="Park H.-J."/>
            <person name="Ramirez L."/>
            <person name="Alfaro M."/>
            <person name="Sun H."/>
            <person name="Tritt A."/>
            <person name="Yoshinaga Y."/>
            <person name="Zwiers L.-H."/>
            <person name="Turgeon B."/>
            <person name="Goodwin S."/>
            <person name="Spatafora J."/>
            <person name="Crous P."/>
            <person name="Grigoriev I."/>
        </authorList>
    </citation>
    <scope>NUCLEOTIDE SEQUENCE</scope>
    <source>
        <strain evidence="2">CBS 480.64</strain>
    </source>
</reference>
<feature type="compositionally biased region" description="Basic and acidic residues" evidence="1">
    <location>
        <begin position="585"/>
        <end position="598"/>
    </location>
</feature>
<dbReference type="Gene3D" id="3.80.10.10">
    <property type="entry name" value="Ribonuclease Inhibitor"/>
    <property type="match status" value="1"/>
</dbReference>
<sequence length="629" mass="71742">MASGVKRRSTRLSRSRSIYVDPDTDDDFEVSEEEPQQRKPKRRKAAGKDVKKGSSKSARKPWPISAGQKSSCPNDSVFTGPSEGVVPDWASLPFFPLRDIFTYASFPPHDHEAANENAAWLVGTSRVCKSFTLPALEALYRAPPVRTSLDPHSLLALVSRPKEQLLLDYSIKVQRLTINVRRLAYTAHNKSLFDLGTLVAKLPQLQHLEILHPENEPPFRAVAVQSWRYPPSLFHALEEHRLKTFRWNRNMISDASQVYEFINLHHSSRPFQTLQRLTFCGFADESDNMTDDLATAIAPLSNLQDVTFISCEAINGNLLLRLPPTLERLEITNCMELTSSMFRTFLESHGSQLRALVLNHNAALNLEFLPVLKASSPRLEVLKMDLRYYSERLNSNDAEPFYEELLGADAIPTWPSTLQHLELVHLQRFPAQAAQNLFYSLVEAASNLPNFRYLVIQAHINIPWRDRAGFRDQWIERLQRIYLRQSEPPNPYNASKKLMRMYDEAQAAGQTLPTSTINAEPDQPDQPKEDVEVVEVVQPKRRSRRVAKSMRARSTSQSQGIATPQEAQSPSEWSLDEVQGMCETVDIRIDNQRPRETQFTEGDFLDSEVSGDEDWREGNDVSEDEQYAW</sequence>
<dbReference type="OrthoDB" id="5395390at2759"/>
<feature type="compositionally biased region" description="Polar residues" evidence="1">
    <location>
        <begin position="552"/>
        <end position="572"/>
    </location>
</feature>
<dbReference type="EMBL" id="MU005996">
    <property type="protein sequence ID" value="KAF2859213.1"/>
    <property type="molecule type" value="Genomic_DNA"/>
</dbReference>
<keyword evidence="3" id="KW-1185">Reference proteome</keyword>
<feature type="compositionally biased region" description="Polar residues" evidence="1">
    <location>
        <begin position="67"/>
        <end position="76"/>
    </location>
</feature>
<feature type="region of interest" description="Disordered" evidence="1">
    <location>
        <begin position="507"/>
        <end position="629"/>
    </location>
</feature>